<dbReference type="OMA" id="ICTYAYA"/>
<dbReference type="RefSeq" id="XP_016606500.1">
    <property type="nucleotide sequence ID" value="XM_016754364.1"/>
</dbReference>
<evidence type="ECO:0000313" key="7">
    <source>
        <dbReference type="EMBL" id="KNC98460.1"/>
    </source>
</evidence>
<feature type="domain" description="Glycosyl transferase family 25" evidence="6">
    <location>
        <begin position="88"/>
        <end position="273"/>
    </location>
</feature>
<proteinExistence type="inferred from homology"/>
<keyword evidence="5" id="KW-0472">Membrane</keyword>
<evidence type="ECO:0000256" key="3">
    <source>
        <dbReference type="ARBA" id="ARBA00022679"/>
    </source>
</evidence>
<accession>A0A0L0HA71</accession>
<organism evidence="7 8">
    <name type="scientific">Spizellomyces punctatus (strain DAOM BR117)</name>
    <dbReference type="NCBI Taxonomy" id="645134"/>
    <lineage>
        <taxon>Eukaryota</taxon>
        <taxon>Fungi</taxon>
        <taxon>Fungi incertae sedis</taxon>
        <taxon>Chytridiomycota</taxon>
        <taxon>Chytridiomycota incertae sedis</taxon>
        <taxon>Chytridiomycetes</taxon>
        <taxon>Spizellomycetales</taxon>
        <taxon>Spizellomycetaceae</taxon>
        <taxon>Spizellomyces</taxon>
    </lineage>
</organism>
<dbReference type="PANTHER" id="PTHR10730">
    <property type="entry name" value="PROCOLLAGEN-LYSINE,2-OXOGLUTARATE 5-DIOXYGENASE/GLYCOSYLTRANSFERASE 25 FAMILY MEMBER"/>
    <property type="match status" value="1"/>
</dbReference>
<dbReference type="Pfam" id="PF01755">
    <property type="entry name" value="Glyco_transf_25"/>
    <property type="match status" value="1"/>
</dbReference>
<dbReference type="CDD" id="cd06532">
    <property type="entry name" value="Glyco_transf_25"/>
    <property type="match status" value="1"/>
</dbReference>
<dbReference type="InterPro" id="IPR002654">
    <property type="entry name" value="Glyco_trans_25"/>
</dbReference>
<sequence>MVSVVPRKPFRRSFLRERTCIFLLQRPPLFLFLFVFCTLLVRFTHVLNFHATWKEASEIQVRLDLPFAPFTSTETVHIPGTSTLGFSRIYVLNLVTRTDRRAYMETLVRSLNLDVHIVPALTPASSELLPYRHLLHERGWLNVGGYLREPELACWGSHMKIWSDVVASNLSSALVMEDDVDIEWEIEEIWAQLQKGLESTTGLDGWDIVYLGHCFNKAGPVLYRSMYTTRNGGQVVHSIREARESFCTHAYAVSHRGAMKLLRLLRDTDRSVDWALNRRRRKAHLRLLSVHTPLIIQLRKSADNPSDVHPGDMRSEERPEEELIESTASHFKL</sequence>
<evidence type="ECO:0000256" key="1">
    <source>
        <dbReference type="ARBA" id="ARBA00006721"/>
    </source>
</evidence>
<evidence type="ECO:0000259" key="6">
    <source>
        <dbReference type="Pfam" id="PF01755"/>
    </source>
</evidence>
<dbReference type="Proteomes" id="UP000053201">
    <property type="component" value="Unassembled WGS sequence"/>
</dbReference>
<evidence type="ECO:0000256" key="5">
    <source>
        <dbReference type="SAM" id="Phobius"/>
    </source>
</evidence>
<keyword evidence="8" id="KW-1185">Reference proteome</keyword>
<dbReference type="InParanoid" id="A0A0L0HA71"/>
<dbReference type="VEuPathDB" id="FungiDB:SPPG_06160"/>
<keyword evidence="3" id="KW-0808">Transferase</keyword>
<dbReference type="GO" id="GO:0016740">
    <property type="term" value="F:transferase activity"/>
    <property type="evidence" value="ECO:0007669"/>
    <property type="project" value="UniProtKB-KW"/>
</dbReference>
<dbReference type="eggNOG" id="KOG4179">
    <property type="taxonomic scope" value="Eukaryota"/>
</dbReference>
<reference evidence="7 8" key="1">
    <citation type="submission" date="2009-08" db="EMBL/GenBank/DDBJ databases">
        <title>The Genome Sequence of Spizellomyces punctatus strain DAOM BR117.</title>
        <authorList>
            <consortium name="The Broad Institute Genome Sequencing Platform"/>
            <person name="Russ C."/>
            <person name="Cuomo C."/>
            <person name="Shea T."/>
            <person name="Young S.K."/>
            <person name="Zeng Q."/>
            <person name="Koehrsen M."/>
            <person name="Haas B."/>
            <person name="Borodovsky M."/>
            <person name="Guigo R."/>
            <person name="Alvarado L."/>
            <person name="Berlin A."/>
            <person name="Bochicchio J."/>
            <person name="Borenstein D."/>
            <person name="Chapman S."/>
            <person name="Chen Z."/>
            <person name="Engels R."/>
            <person name="Freedman E."/>
            <person name="Gellesch M."/>
            <person name="Goldberg J."/>
            <person name="Griggs A."/>
            <person name="Gujja S."/>
            <person name="Heiman D."/>
            <person name="Hepburn T."/>
            <person name="Howarth C."/>
            <person name="Jen D."/>
            <person name="Larson L."/>
            <person name="Lewis B."/>
            <person name="Mehta T."/>
            <person name="Park D."/>
            <person name="Pearson M."/>
            <person name="Roberts A."/>
            <person name="Saif S."/>
            <person name="Shenoy N."/>
            <person name="Sisk P."/>
            <person name="Stolte C."/>
            <person name="Sykes S."/>
            <person name="Thomson T."/>
            <person name="Walk T."/>
            <person name="White J."/>
            <person name="Yandava C."/>
            <person name="Burger G."/>
            <person name="Gray M.W."/>
            <person name="Holland P.W.H."/>
            <person name="King N."/>
            <person name="Lang F.B.F."/>
            <person name="Roger A.J."/>
            <person name="Ruiz-Trillo I."/>
            <person name="Lander E."/>
            <person name="Nusbaum C."/>
        </authorList>
    </citation>
    <scope>NUCLEOTIDE SEQUENCE [LARGE SCALE GENOMIC DNA]</scope>
    <source>
        <strain evidence="7 8">DAOM BR117</strain>
    </source>
</reference>
<protein>
    <recommendedName>
        <fullName evidence="6">Glycosyl transferase family 25 domain-containing protein</fullName>
    </recommendedName>
</protein>
<keyword evidence="2" id="KW-0328">Glycosyltransferase</keyword>
<keyword evidence="5" id="KW-0812">Transmembrane</keyword>
<name>A0A0L0HA71_SPIPD</name>
<gene>
    <name evidence="7" type="ORF">SPPG_06160</name>
</gene>
<dbReference type="STRING" id="645134.A0A0L0HA71"/>
<comment type="similarity">
    <text evidence="1">Belongs to the glycosyltransferase 25 family.</text>
</comment>
<evidence type="ECO:0000313" key="8">
    <source>
        <dbReference type="Proteomes" id="UP000053201"/>
    </source>
</evidence>
<dbReference type="GeneID" id="27689487"/>
<evidence type="ECO:0000256" key="2">
    <source>
        <dbReference type="ARBA" id="ARBA00022676"/>
    </source>
</evidence>
<evidence type="ECO:0000256" key="4">
    <source>
        <dbReference type="SAM" id="MobiDB-lite"/>
    </source>
</evidence>
<feature type="region of interest" description="Disordered" evidence="4">
    <location>
        <begin position="301"/>
        <end position="333"/>
    </location>
</feature>
<keyword evidence="5" id="KW-1133">Transmembrane helix</keyword>
<dbReference type="AlphaFoldDB" id="A0A0L0HA71"/>
<dbReference type="InterPro" id="IPR050757">
    <property type="entry name" value="Collagen_mod_GT25"/>
</dbReference>
<dbReference type="OrthoDB" id="2116098at2759"/>
<dbReference type="EMBL" id="KQ257460">
    <property type="protein sequence ID" value="KNC98460.1"/>
    <property type="molecule type" value="Genomic_DNA"/>
</dbReference>
<feature type="transmembrane region" description="Helical" evidence="5">
    <location>
        <begin position="21"/>
        <end position="41"/>
    </location>
</feature>
<dbReference type="PANTHER" id="PTHR10730:SF53">
    <property type="entry name" value="GLYCOSYLTRANSFERASE 25 FAMILY MEMBER"/>
    <property type="match status" value="1"/>
</dbReference>